<dbReference type="InterPro" id="IPR013087">
    <property type="entry name" value="Znf_C2H2_type"/>
</dbReference>
<evidence type="ECO:0000313" key="4">
    <source>
        <dbReference type="EMBL" id="KAF5340281.1"/>
    </source>
</evidence>
<keyword evidence="1" id="KW-0479">Metal-binding</keyword>
<dbReference type="SUPFAM" id="SSF57667">
    <property type="entry name" value="beta-beta-alpha zinc fingers"/>
    <property type="match status" value="1"/>
</dbReference>
<evidence type="ECO:0000313" key="5">
    <source>
        <dbReference type="Proteomes" id="UP000541558"/>
    </source>
</evidence>
<gene>
    <name evidence="4" type="ORF">D9611_007843</name>
</gene>
<feature type="region of interest" description="Disordered" evidence="2">
    <location>
        <begin position="234"/>
        <end position="276"/>
    </location>
</feature>
<keyword evidence="1" id="KW-0862">Zinc</keyword>
<comment type="caution">
    <text evidence="4">The sequence shown here is derived from an EMBL/GenBank/DDBJ whole genome shotgun (WGS) entry which is preliminary data.</text>
</comment>
<sequence>MKDKYQSLTALRAARCLFSDMQDFSDLDDLFGPYSASLPVHPAPPSSLYSSEHTHSEFSFLFNEDFGTDLTHPQDDIFALSPIVSNVDEREADTDVGSVCLGGSEVAECITQSGYSEKRREAGEMATWRTGLLSPGLDLTTKESNHDDDGPEIGPSLQPAFEHRYRGTNSESLSGYELGLGHCYRVIHEQQLHGDESSENMEEDGVPLFPKLPNHEQIPPPTRPPLQELHQGIGVPAAKRKKEVSCDSESEDDYYKEPRKTKRRRASRPGRFRCTEPKCSETFTRKNDVKRHAIDVHKGQKAYCRPGCGKGLSRDDSLARHRRTCKRLKEMMTQVDEPEEEQGAASLDGGR</sequence>
<feature type="domain" description="C2H2-type" evidence="3">
    <location>
        <begin position="272"/>
        <end position="302"/>
    </location>
</feature>
<accession>A0A8H5CEH5</accession>
<proteinExistence type="predicted"/>
<evidence type="ECO:0000256" key="2">
    <source>
        <dbReference type="SAM" id="MobiDB-lite"/>
    </source>
</evidence>
<name>A0A8H5CEH5_9AGAR</name>
<organism evidence="4 5">
    <name type="scientific">Ephemerocybe angulata</name>
    <dbReference type="NCBI Taxonomy" id="980116"/>
    <lineage>
        <taxon>Eukaryota</taxon>
        <taxon>Fungi</taxon>
        <taxon>Dikarya</taxon>
        <taxon>Basidiomycota</taxon>
        <taxon>Agaricomycotina</taxon>
        <taxon>Agaricomycetes</taxon>
        <taxon>Agaricomycetidae</taxon>
        <taxon>Agaricales</taxon>
        <taxon>Agaricineae</taxon>
        <taxon>Psathyrellaceae</taxon>
        <taxon>Ephemerocybe</taxon>
    </lineage>
</organism>
<reference evidence="4 5" key="1">
    <citation type="journal article" date="2020" name="ISME J.">
        <title>Uncovering the hidden diversity of litter-decomposition mechanisms in mushroom-forming fungi.</title>
        <authorList>
            <person name="Floudas D."/>
            <person name="Bentzer J."/>
            <person name="Ahren D."/>
            <person name="Johansson T."/>
            <person name="Persson P."/>
            <person name="Tunlid A."/>
        </authorList>
    </citation>
    <scope>NUCLEOTIDE SEQUENCE [LARGE SCALE GENOMIC DNA]</scope>
    <source>
        <strain evidence="4 5">CBS 175.51</strain>
    </source>
</reference>
<dbReference type="EMBL" id="JAACJK010000004">
    <property type="protein sequence ID" value="KAF5340281.1"/>
    <property type="molecule type" value="Genomic_DNA"/>
</dbReference>
<keyword evidence="5" id="KW-1185">Reference proteome</keyword>
<dbReference type="Proteomes" id="UP000541558">
    <property type="component" value="Unassembled WGS sequence"/>
</dbReference>
<dbReference type="InterPro" id="IPR036236">
    <property type="entry name" value="Znf_C2H2_sf"/>
</dbReference>
<keyword evidence="1" id="KW-0863">Zinc-finger</keyword>
<dbReference type="PROSITE" id="PS50157">
    <property type="entry name" value="ZINC_FINGER_C2H2_2"/>
    <property type="match status" value="1"/>
</dbReference>
<dbReference type="GO" id="GO:0008270">
    <property type="term" value="F:zinc ion binding"/>
    <property type="evidence" value="ECO:0007669"/>
    <property type="project" value="UniProtKB-KW"/>
</dbReference>
<dbReference type="PROSITE" id="PS00028">
    <property type="entry name" value="ZINC_FINGER_C2H2_1"/>
    <property type="match status" value="1"/>
</dbReference>
<evidence type="ECO:0000256" key="1">
    <source>
        <dbReference type="PROSITE-ProRule" id="PRU00042"/>
    </source>
</evidence>
<protein>
    <recommendedName>
        <fullName evidence="3">C2H2-type domain-containing protein</fullName>
    </recommendedName>
</protein>
<dbReference type="AlphaFoldDB" id="A0A8H5CEH5"/>
<evidence type="ECO:0000259" key="3">
    <source>
        <dbReference type="PROSITE" id="PS50157"/>
    </source>
</evidence>
<feature type="compositionally biased region" description="Basic residues" evidence="2">
    <location>
        <begin position="259"/>
        <end position="271"/>
    </location>
</feature>
<dbReference type="OrthoDB" id="654211at2759"/>
<dbReference type="Gene3D" id="3.30.160.60">
    <property type="entry name" value="Classic Zinc Finger"/>
    <property type="match status" value="1"/>
</dbReference>